<comment type="caution">
    <text evidence="1">The sequence shown here is derived from an EMBL/GenBank/DDBJ whole genome shotgun (WGS) entry which is preliminary data.</text>
</comment>
<organism evidence="1 2">
    <name type="scientific">Pseudocercospora fuligena</name>
    <dbReference type="NCBI Taxonomy" id="685502"/>
    <lineage>
        <taxon>Eukaryota</taxon>
        <taxon>Fungi</taxon>
        <taxon>Dikarya</taxon>
        <taxon>Ascomycota</taxon>
        <taxon>Pezizomycotina</taxon>
        <taxon>Dothideomycetes</taxon>
        <taxon>Dothideomycetidae</taxon>
        <taxon>Mycosphaerellales</taxon>
        <taxon>Mycosphaerellaceae</taxon>
        <taxon>Pseudocercospora</taxon>
    </lineage>
</organism>
<evidence type="ECO:0000313" key="2">
    <source>
        <dbReference type="Proteomes" id="UP000660729"/>
    </source>
</evidence>
<evidence type="ECO:0008006" key="3">
    <source>
        <dbReference type="Google" id="ProtNLM"/>
    </source>
</evidence>
<dbReference type="AlphaFoldDB" id="A0A8H6VQA8"/>
<reference evidence="1" key="1">
    <citation type="submission" date="2020-04" db="EMBL/GenBank/DDBJ databases">
        <title>Draft genome resource of the tomato pathogen Pseudocercospora fuligena.</title>
        <authorList>
            <person name="Zaccaron A."/>
        </authorList>
    </citation>
    <scope>NUCLEOTIDE SEQUENCE</scope>
    <source>
        <strain evidence="1">PF001</strain>
    </source>
</reference>
<dbReference type="EMBL" id="JABCIY010000024">
    <property type="protein sequence ID" value="KAF7196589.1"/>
    <property type="molecule type" value="Genomic_DNA"/>
</dbReference>
<sequence>MIPAIERPATDASAAKAQEVFSTPELMEEILTYLPTDEKLSAMEVQRYWRDTVNGSVKLKRLLGLLPMEKNPTHFYSAFSSRYHDTDKFPSGHFEEIYPYCRSGNCYDDPDEEPDENENPEPVEETIELDICSFIRQSHGFGTRVRQMLLCSGPPLTQMQATMFDPCMTTQTRPSVYTDLGTISSDSSLGFTVGELLDTLAVLRKKHAKCIDEPYDHTHFKLRASLTLDYEDPIMVERRYWEGRRLEYARKRWSE</sequence>
<accession>A0A8H6VQA8</accession>
<protein>
    <recommendedName>
        <fullName evidence="3">F-box domain-containing protein</fullName>
    </recommendedName>
</protein>
<dbReference type="OrthoDB" id="3634462at2759"/>
<gene>
    <name evidence="1" type="ORF">HII31_01959</name>
</gene>
<keyword evidence="2" id="KW-1185">Reference proteome</keyword>
<evidence type="ECO:0000313" key="1">
    <source>
        <dbReference type="EMBL" id="KAF7196589.1"/>
    </source>
</evidence>
<dbReference type="SUPFAM" id="SSF81383">
    <property type="entry name" value="F-box domain"/>
    <property type="match status" value="1"/>
</dbReference>
<name>A0A8H6VQA8_9PEZI</name>
<dbReference type="Proteomes" id="UP000660729">
    <property type="component" value="Unassembled WGS sequence"/>
</dbReference>
<proteinExistence type="predicted"/>
<dbReference type="InterPro" id="IPR036047">
    <property type="entry name" value="F-box-like_dom_sf"/>
</dbReference>